<proteinExistence type="inferred from homology"/>
<organism evidence="14 15">
    <name type="scientific">Bugula neritina</name>
    <name type="common">Brown bryozoan</name>
    <name type="synonym">Sertularia neritina</name>
    <dbReference type="NCBI Taxonomy" id="10212"/>
    <lineage>
        <taxon>Eukaryota</taxon>
        <taxon>Metazoa</taxon>
        <taxon>Spiralia</taxon>
        <taxon>Lophotrochozoa</taxon>
        <taxon>Bryozoa</taxon>
        <taxon>Gymnolaemata</taxon>
        <taxon>Cheilostomatida</taxon>
        <taxon>Flustrina</taxon>
        <taxon>Buguloidea</taxon>
        <taxon>Bugulidae</taxon>
        <taxon>Bugula</taxon>
    </lineage>
</organism>
<dbReference type="Gene3D" id="1.25.40.1030">
    <property type="match status" value="1"/>
</dbReference>
<evidence type="ECO:0000256" key="12">
    <source>
        <dbReference type="ARBA" id="ARBA00023329"/>
    </source>
</evidence>
<dbReference type="Proteomes" id="UP000593567">
    <property type="component" value="Unassembled WGS sequence"/>
</dbReference>
<evidence type="ECO:0000256" key="3">
    <source>
        <dbReference type="ARBA" id="ARBA00009358"/>
    </source>
</evidence>
<dbReference type="PROSITE" id="PS50294">
    <property type="entry name" value="WD_REPEATS_REGION"/>
    <property type="match status" value="1"/>
</dbReference>
<dbReference type="InterPro" id="IPR019775">
    <property type="entry name" value="WD40_repeat_CS"/>
</dbReference>
<protein>
    <submittedName>
        <fullName evidence="14">SEC31A</fullName>
    </submittedName>
</protein>
<evidence type="ECO:0000256" key="7">
    <source>
        <dbReference type="ARBA" id="ARBA00022737"/>
    </source>
</evidence>
<dbReference type="FunFam" id="2.130.10.10:FF:000009">
    <property type="entry name" value="Protein transport protein Sec31A isoform A"/>
    <property type="match status" value="1"/>
</dbReference>
<keyword evidence="5" id="KW-0963">Cytoplasm</keyword>
<reference evidence="14" key="1">
    <citation type="submission" date="2020-06" db="EMBL/GenBank/DDBJ databases">
        <title>Draft genome of Bugula neritina, a colonial animal packing powerful symbionts and potential medicines.</title>
        <authorList>
            <person name="Rayko M."/>
        </authorList>
    </citation>
    <scope>NUCLEOTIDE SEQUENCE [LARGE SCALE GENOMIC DNA]</scope>
    <source>
        <strain evidence="14">Kwan_BN1</strain>
    </source>
</reference>
<dbReference type="AlphaFoldDB" id="A0A7J7K0K2"/>
<dbReference type="InterPro" id="IPR036322">
    <property type="entry name" value="WD40_repeat_dom_sf"/>
</dbReference>
<evidence type="ECO:0000256" key="10">
    <source>
        <dbReference type="ARBA" id="ARBA00022927"/>
    </source>
</evidence>
<evidence type="ECO:0000313" key="15">
    <source>
        <dbReference type="Proteomes" id="UP000593567"/>
    </source>
</evidence>
<gene>
    <name evidence="14" type="ORF">EB796_009555</name>
</gene>
<dbReference type="SMART" id="SM00320">
    <property type="entry name" value="WD40"/>
    <property type="match status" value="5"/>
</dbReference>
<dbReference type="GO" id="GO:0005198">
    <property type="term" value="F:structural molecule activity"/>
    <property type="evidence" value="ECO:0007669"/>
    <property type="project" value="TreeGrafter"/>
</dbReference>
<dbReference type="GO" id="GO:0030127">
    <property type="term" value="C:COPII vesicle coat"/>
    <property type="evidence" value="ECO:0007669"/>
    <property type="project" value="TreeGrafter"/>
</dbReference>
<evidence type="ECO:0000256" key="5">
    <source>
        <dbReference type="ARBA" id="ARBA00022490"/>
    </source>
</evidence>
<keyword evidence="15" id="KW-1185">Reference proteome</keyword>
<dbReference type="Pfam" id="PF00400">
    <property type="entry name" value="WD40"/>
    <property type="match status" value="2"/>
</dbReference>
<evidence type="ECO:0000256" key="2">
    <source>
        <dbReference type="ARBA" id="ARBA00004406"/>
    </source>
</evidence>
<evidence type="ECO:0000256" key="9">
    <source>
        <dbReference type="ARBA" id="ARBA00022892"/>
    </source>
</evidence>
<dbReference type="GO" id="GO:0090110">
    <property type="term" value="P:COPII-coated vesicle cargo loading"/>
    <property type="evidence" value="ECO:0007669"/>
    <property type="project" value="TreeGrafter"/>
</dbReference>
<name>A0A7J7K0K2_BUGNE</name>
<evidence type="ECO:0000256" key="6">
    <source>
        <dbReference type="ARBA" id="ARBA00022574"/>
    </source>
</evidence>
<dbReference type="InterPro" id="IPR001680">
    <property type="entry name" value="WD40_rpt"/>
</dbReference>
<keyword evidence="9" id="KW-0931">ER-Golgi transport</keyword>
<sequence>MTSLITAICLRNTSVYTMKVKEIERTANVAWSPSSQYPVYLACGTAAQQLDATFSTKSALEVFRFNPEDPGLACAPVASVETDHRFSKVVWGSLGMDDGHASGVIAGGTDNGLVCVWDASKLVMKESDSQLLNLNKHVGSVAALDFNKFQDNLLASGGGDSEILLWDLNNPTTPMTPGAKSQPSDDVTCLSWNCQVQHILASALNSRCVVWDLRKNEPIIKISDSMSRIKSKLVTWHPEVATQLLLSSEDDHSPVIQLWDLRFAASPLKVLERHTRGILSMAWSRADPDLLISCGKDNKLLCWNPNADVVGGQITYELPVGNQWCFDVQWCPRNPHCVSACSFDGRVAVYSIMGGEMMTQPLDTTSKIADSFSGFESVAPTHTVPKVEKHIVPQISKAPKWLKRPCGASFAFGGKLVTFSYTKSATPGSNTQNKVSIHKVVTEGDVVSHSSQLEHALQNRQFAEFCSLKISNSEGHLEETLWKFLKVNFEHEPRTKYLNILGFDAQEISQKVGSTASSTTNVSDSELTSDFSDMAVGDQQTAADAFDKISQPKPAAKELQFNTTDNGPESLLTQALLTGQLEEAVDLCLCEGRMADAIILANAAGPDLMARTVKRYFKQCSSSTASLISAVVQKDYESVVENAAWRTGRRL</sequence>
<evidence type="ECO:0000256" key="13">
    <source>
        <dbReference type="PROSITE-ProRule" id="PRU00221"/>
    </source>
</evidence>
<dbReference type="GO" id="GO:0005789">
    <property type="term" value="C:endoplasmic reticulum membrane"/>
    <property type="evidence" value="ECO:0007669"/>
    <property type="project" value="UniProtKB-SubCell"/>
</dbReference>
<dbReference type="SUPFAM" id="SSF50978">
    <property type="entry name" value="WD40 repeat-like"/>
    <property type="match status" value="1"/>
</dbReference>
<dbReference type="PANTHER" id="PTHR13923">
    <property type="entry name" value="SEC31-RELATED PROTEIN"/>
    <property type="match status" value="1"/>
</dbReference>
<dbReference type="PANTHER" id="PTHR13923:SF11">
    <property type="entry name" value="SECRETORY 31, ISOFORM D"/>
    <property type="match status" value="1"/>
</dbReference>
<keyword evidence="12" id="KW-0968">Cytoplasmic vesicle</keyword>
<keyword evidence="6 13" id="KW-0853">WD repeat</keyword>
<keyword evidence="11" id="KW-0472">Membrane</keyword>
<accession>A0A7J7K0K2</accession>
<keyword evidence="8" id="KW-0256">Endoplasmic reticulum</keyword>
<dbReference type="OrthoDB" id="542917at2759"/>
<dbReference type="GO" id="GO:0015031">
    <property type="term" value="P:protein transport"/>
    <property type="evidence" value="ECO:0007669"/>
    <property type="project" value="UniProtKB-KW"/>
</dbReference>
<dbReference type="Gene3D" id="2.130.10.10">
    <property type="entry name" value="YVTN repeat-like/Quinoprotein amine dehydrogenase"/>
    <property type="match status" value="1"/>
</dbReference>
<dbReference type="PROSITE" id="PS50082">
    <property type="entry name" value="WD_REPEATS_2"/>
    <property type="match status" value="1"/>
</dbReference>
<keyword evidence="4" id="KW-0813">Transport</keyword>
<keyword evidence="7" id="KW-0677">Repeat</keyword>
<comment type="caution">
    <text evidence="14">The sequence shown here is derived from an EMBL/GenBank/DDBJ whole genome shotgun (WGS) entry which is preliminary data.</text>
</comment>
<evidence type="ECO:0000256" key="11">
    <source>
        <dbReference type="ARBA" id="ARBA00023136"/>
    </source>
</evidence>
<feature type="repeat" description="WD" evidence="13">
    <location>
        <begin position="134"/>
        <end position="176"/>
    </location>
</feature>
<dbReference type="GO" id="GO:0007029">
    <property type="term" value="P:endoplasmic reticulum organization"/>
    <property type="evidence" value="ECO:0007669"/>
    <property type="project" value="TreeGrafter"/>
</dbReference>
<dbReference type="EMBL" id="VXIV02001533">
    <property type="protein sequence ID" value="KAF6032160.1"/>
    <property type="molecule type" value="Genomic_DNA"/>
</dbReference>
<comment type="subcellular location">
    <subcellularLocation>
        <location evidence="1">Cytoplasmic vesicle membrane</location>
        <topology evidence="1">Peripheral membrane protein</topology>
        <orientation evidence="1">Cytoplasmic side</orientation>
    </subcellularLocation>
    <subcellularLocation>
        <location evidence="2">Endoplasmic reticulum membrane</location>
        <topology evidence="2">Peripheral membrane protein</topology>
    </subcellularLocation>
</comment>
<dbReference type="PROSITE" id="PS00678">
    <property type="entry name" value="WD_REPEATS_1"/>
    <property type="match status" value="1"/>
</dbReference>
<evidence type="ECO:0000256" key="4">
    <source>
        <dbReference type="ARBA" id="ARBA00022448"/>
    </source>
</evidence>
<evidence type="ECO:0000256" key="1">
    <source>
        <dbReference type="ARBA" id="ARBA00004180"/>
    </source>
</evidence>
<dbReference type="InterPro" id="IPR015943">
    <property type="entry name" value="WD40/YVTN_repeat-like_dom_sf"/>
</dbReference>
<keyword evidence="10" id="KW-0653">Protein transport</keyword>
<dbReference type="InterPro" id="IPR040251">
    <property type="entry name" value="SEC31-like"/>
</dbReference>
<dbReference type="GO" id="GO:0070971">
    <property type="term" value="C:endoplasmic reticulum exit site"/>
    <property type="evidence" value="ECO:0007669"/>
    <property type="project" value="TreeGrafter"/>
</dbReference>
<comment type="similarity">
    <text evidence="3">Belongs to the WD repeat SEC31 family.</text>
</comment>
<evidence type="ECO:0000313" key="14">
    <source>
        <dbReference type="EMBL" id="KAF6032160.1"/>
    </source>
</evidence>
<evidence type="ECO:0000256" key="8">
    <source>
        <dbReference type="ARBA" id="ARBA00022824"/>
    </source>
</evidence>